<dbReference type="PANTHER" id="PTHR43133:SF8">
    <property type="entry name" value="RNA POLYMERASE SIGMA FACTOR HI_1459-RELATED"/>
    <property type="match status" value="1"/>
</dbReference>
<dbReference type="RefSeq" id="WP_250928669.1">
    <property type="nucleotide sequence ID" value="NZ_JAMQBK010000028.1"/>
</dbReference>
<comment type="caution">
    <text evidence="7">The sequence shown here is derived from an EMBL/GenBank/DDBJ whole genome shotgun (WGS) entry which is preliminary data.</text>
</comment>
<keyword evidence="2" id="KW-0805">Transcription regulation</keyword>
<name>A0ABT0U2A1_9BACT</name>
<protein>
    <submittedName>
        <fullName evidence="7">Sigma-70 family RNA polymerase sigma factor</fullName>
    </submittedName>
</protein>
<dbReference type="InterPro" id="IPR013324">
    <property type="entry name" value="RNA_pol_sigma_r3/r4-like"/>
</dbReference>
<evidence type="ECO:0000256" key="4">
    <source>
        <dbReference type="ARBA" id="ARBA00023125"/>
    </source>
</evidence>
<evidence type="ECO:0000259" key="6">
    <source>
        <dbReference type="Pfam" id="PF04542"/>
    </source>
</evidence>
<feature type="domain" description="RNA polymerase sigma-70 region 2" evidence="6">
    <location>
        <begin position="29"/>
        <end position="98"/>
    </location>
</feature>
<dbReference type="Proteomes" id="UP001202961">
    <property type="component" value="Unassembled WGS sequence"/>
</dbReference>
<evidence type="ECO:0000256" key="3">
    <source>
        <dbReference type="ARBA" id="ARBA00023082"/>
    </source>
</evidence>
<dbReference type="NCBIfam" id="TIGR02937">
    <property type="entry name" value="sigma70-ECF"/>
    <property type="match status" value="1"/>
</dbReference>
<keyword evidence="8" id="KW-1185">Reference proteome</keyword>
<dbReference type="SUPFAM" id="SSF88659">
    <property type="entry name" value="Sigma3 and sigma4 domains of RNA polymerase sigma factors"/>
    <property type="match status" value="1"/>
</dbReference>
<accession>A0ABT0U2A1</accession>
<dbReference type="InterPro" id="IPR013325">
    <property type="entry name" value="RNA_pol_sigma_r2"/>
</dbReference>
<evidence type="ECO:0000313" key="8">
    <source>
        <dbReference type="Proteomes" id="UP001202961"/>
    </source>
</evidence>
<evidence type="ECO:0000256" key="1">
    <source>
        <dbReference type="ARBA" id="ARBA00010641"/>
    </source>
</evidence>
<comment type="similarity">
    <text evidence="1">Belongs to the sigma-70 factor family. ECF subfamily.</text>
</comment>
<evidence type="ECO:0000313" key="7">
    <source>
        <dbReference type="EMBL" id="MCM2371026.1"/>
    </source>
</evidence>
<keyword evidence="5" id="KW-0804">Transcription</keyword>
<reference evidence="7 8" key="1">
    <citation type="journal article" date="2022" name="Syst. Appl. Microbiol.">
        <title>Rhodopirellula aestuarii sp. nov., a novel member of the genus Rhodopirellula isolated from brackish sediments collected in the Tagus River estuary, Portugal.</title>
        <authorList>
            <person name="Vitorino I.R."/>
            <person name="Klimek D."/>
            <person name="Calusinska M."/>
            <person name="Lobo-da-Cunha A."/>
            <person name="Vasconcelos V."/>
            <person name="Lage O.M."/>
        </authorList>
    </citation>
    <scope>NUCLEOTIDE SEQUENCE [LARGE SCALE GENOMIC DNA]</scope>
    <source>
        <strain evidence="7 8">ICT_H3.1</strain>
    </source>
</reference>
<dbReference type="Pfam" id="PF04542">
    <property type="entry name" value="Sigma70_r2"/>
    <property type="match status" value="1"/>
</dbReference>
<gene>
    <name evidence="7" type="ORF">NB063_10435</name>
</gene>
<dbReference type="Gene3D" id="1.10.1740.10">
    <property type="match status" value="1"/>
</dbReference>
<dbReference type="SUPFAM" id="SSF88946">
    <property type="entry name" value="Sigma2 domain of RNA polymerase sigma factors"/>
    <property type="match status" value="1"/>
</dbReference>
<sequence>MTESPLTRATLLLRLRDPGDSDAWGDFLRDYGPMIYRFVRSRGLQDADAADVVQDVLRSVGNAIDRFDYAKEKGGFRAWLFTITRNKLATYFEKRKRTSPTANDTTQFELLKQATGGKNELDERWELEHQRLVAAKAMEILKPTIEPNTWKAFELTAIDGLAAEEAGASLGMSKGAVYVARSRVTAKLRDEVTRILAEEDVVGELR</sequence>
<dbReference type="PANTHER" id="PTHR43133">
    <property type="entry name" value="RNA POLYMERASE ECF-TYPE SIGMA FACTO"/>
    <property type="match status" value="1"/>
</dbReference>
<evidence type="ECO:0000256" key="2">
    <source>
        <dbReference type="ARBA" id="ARBA00023015"/>
    </source>
</evidence>
<keyword evidence="4" id="KW-0238">DNA-binding</keyword>
<proteinExistence type="inferred from homology"/>
<dbReference type="InterPro" id="IPR007627">
    <property type="entry name" value="RNA_pol_sigma70_r2"/>
</dbReference>
<evidence type="ECO:0000256" key="5">
    <source>
        <dbReference type="ARBA" id="ARBA00023163"/>
    </source>
</evidence>
<dbReference type="EMBL" id="JAMQBK010000028">
    <property type="protein sequence ID" value="MCM2371026.1"/>
    <property type="molecule type" value="Genomic_DNA"/>
</dbReference>
<dbReference type="InterPro" id="IPR014284">
    <property type="entry name" value="RNA_pol_sigma-70_dom"/>
</dbReference>
<dbReference type="InterPro" id="IPR039425">
    <property type="entry name" value="RNA_pol_sigma-70-like"/>
</dbReference>
<organism evidence="7 8">
    <name type="scientific">Aporhodopirellula aestuarii</name>
    <dbReference type="NCBI Taxonomy" id="2950107"/>
    <lineage>
        <taxon>Bacteria</taxon>
        <taxon>Pseudomonadati</taxon>
        <taxon>Planctomycetota</taxon>
        <taxon>Planctomycetia</taxon>
        <taxon>Pirellulales</taxon>
        <taxon>Pirellulaceae</taxon>
        <taxon>Aporhodopirellula</taxon>
    </lineage>
</organism>
<keyword evidence="3" id="KW-0731">Sigma factor</keyword>